<feature type="signal peptide" evidence="1">
    <location>
        <begin position="1"/>
        <end position="19"/>
    </location>
</feature>
<reference evidence="2" key="1">
    <citation type="submission" date="2020-08" db="EMBL/GenBank/DDBJ databases">
        <authorList>
            <person name="Hu Y."/>
            <person name="Nguyen S.V."/>
            <person name="Li F."/>
            <person name="Fanning S."/>
        </authorList>
    </citation>
    <scope>NUCLEOTIDE SEQUENCE</scope>
    <source>
        <strain evidence="2">SYSU D8009</strain>
    </source>
</reference>
<name>A0A9X0R3Q9_9PROT</name>
<gene>
    <name evidence="2" type="ORF">H7965_29590</name>
</gene>
<evidence type="ECO:0000256" key="1">
    <source>
        <dbReference type="SAM" id="SignalP"/>
    </source>
</evidence>
<sequence length="162" mass="17057">MKVIGAGLLWLASVTGAAAYFPTDIENHARWVVLDDMPLLASGQPVLPEVTDLRTNDIVAHPALISAVCGTLNFHNMNEGVTNFVVFYSVDDDGKMVVVGRPFLYGRLSARNFDAQYEAALEFCKAAEIPAVAGTGATTVAVGISDTGVAAQTEAAATAKRD</sequence>
<accession>A0A9X0R3Q9</accession>
<evidence type="ECO:0000313" key="3">
    <source>
        <dbReference type="Proteomes" id="UP000600101"/>
    </source>
</evidence>
<keyword evidence="1" id="KW-0732">Signal</keyword>
<keyword evidence="3" id="KW-1185">Reference proteome</keyword>
<evidence type="ECO:0000313" key="2">
    <source>
        <dbReference type="EMBL" id="MBC4019356.1"/>
    </source>
</evidence>
<comment type="caution">
    <text evidence="2">The sequence shown here is derived from an EMBL/GenBank/DDBJ whole genome shotgun (WGS) entry which is preliminary data.</text>
</comment>
<feature type="chain" id="PRO_5040899518" evidence="1">
    <location>
        <begin position="20"/>
        <end position="162"/>
    </location>
</feature>
<dbReference type="RefSeq" id="WP_186774059.1">
    <property type="nucleotide sequence ID" value="NZ_JACOMF010000184.1"/>
</dbReference>
<organism evidence="2 3">
    <name type="scientific">Siccirubricoccus deserti</name>
    <dbReference type="NCBI Taxonomy" id="2013562"/>
    <lineage>
        <taxon>Bacteria</taxon>
        <taxon>Pseudomonadati</taxon>
        <taxon>Pseudomonadota</taxon>
        <taxon>Alphaproteobacteria</taxon>
        <taxon>Acetobacterales</taxon>
        <taxon>Roseomonadaceae</taxon>
        <taxon>Siccirubricoccus</taxon>
    </lineage>
</organism>
<dbReference type="AlphaFoldDB" id="A0A9X0R3Q9"/>
<dbReference type="Proteomes" id="UP000600101">
    <property type="component" value="Unassembled WGS sequence"/>
</dbReference>
<dbReference type="EMBL" id="JACOMF010000184">
    <property type="protein sequence ID" value="MBC4019356.1"/>
    <property type="molecule type" value="Genomic_DNA"/>
</dbReference>
<protein>
    <submittedName>
        <fullName evidence="2">Uncharacterized protein</fullName>
    </submittedName>
</protein>
<proteinExistence type="predicted"/>